<protein>
    <submittedName>
        <fullName evidence="2">Uncharacterized protein</fullName>
    </submittedName>
</protein>
<dbReference type="AlphaFoldDB" id="A0A1U7PZ55"/>
<name>A0A1U7PZ55_9FLAO</name>
<gene>
    <name evidence="2" type="ORF">SAMN05660493_02582</name>
</gene>
<reference evidence="3" key="1">
    <citation type="submission" date="2016-10" db="EMBL/GenBank/DDBJ databases">
        <authorList>
            <person name="Varghese N."/>
            <person name="Submissions S."/>
        </authorList>
    </citation>
    <scope>NUCLEOTIDE SEQUENCE [LARGE SCALE GENOMIC DNA]</scope>
    <source>
        <strain evidence="3">DSM 19482</strain>
    </source>
</reference>
<proteinExistence type="predicted"/>
<sequence length="151" mass="17262">MKVSNQTQIRLLLCGYLILLLIDIVFLKFGSIVIAVNQSLLYTVFALTALFIIWRISLLRSFELETTEHIFSIKYGHPLSGELKQIIEVPLQKILFLKIEKGLINNFLIVSINSKKGMKNFYFRTGLLSDKELETLKTITKLGNIAELDLT</sequence>
<organism evidence="2 3">
    <name type="scientific">Epilithonimonas bovis DSM 19482</name>
    <dbReference type="NCBI Taxonomy" id="1121284"/>
    <lineage>
        <taxon>Bacteria</taxon>
        <taxon>Pseudomonadati</taxon>
        <taxon>Bacteroidota</taxon>
        <taxon>Flavobacteriia</taxon>
        <taxon>Flavobacteriales</taxon>
        <taxon>Weeksellaceae</taxon>
        <taxon>Chryseobacterium group</taxon>
        <taxon>Epilithonimonas</taxon>
    </lineage>
</organism>
<dbReference type="Proteomes" id="UP000187261">
    <property type="component" value="Unassembled WGS sequence"/>
</dbReference>
<evidence type="ECO:0000313" key="2">
    <source>
        <dbReference type="EMBL" id="SIT97854.1"/>
    </source>
</evidence>
<evidence type="ECO:0000313" key="3">
    <source>
        <dbReference type="Proteomes" id="UP000187261"/>
    </source>
</evidence>
<feature type="transmembrane region" description="Helical" evidence="1">
    <location>
        <begin position="12"/>
        <end position="34"/>
    </location>
</feature>
<feature type="transmembrane region" description="Helical" evidence="1">
    <location>
        <begin position="40"/>
        <end position="58"/>
    </location>
</feature>
<evidence type="ECO:0000256" key="1">
    <source>
        <dbReference type="SAM" id="Phobius"/>
    </source>
</evidence>
<keyword evidence="1" id="KW-0472">Membrane</keyword>
<keyword evidence="1" id="KW-0812">Transmembrane</keyword>
<keyword evidence="3" id="KW-1185">Reference proteome</keyword>
<accession>A0A1U7PZ55</accession>
<dbReference type="RefSeq" id="WP_076783976.1">
    <property type="nucleotide sequence ID" value="NZ_FTPU01000033.1"/>
</dbReference>
<dbReference type="EMBL" id="FTPU01000033">
    <property type="protein sequence ID" value="SIT97854.1"/>
    <property type="molecule type" value="Genomic_DNA"/>
</dbReference>
<dbReference type="OrthoDB" id="1261364at2"/>
<keyword evidence="1" id="KW-1133">Transmembrane helix</keyword>